<keyword evidence="5" id="KW-0653">Protein transport</keyword>
<evidence type="ECO:0000256" key="3">
    <source>
        <dbReference type="ARBA" id="ARBA00023159"/>
    </source>
</evidence>
<organism evidence="6">
    <name type="scientific">Xenopsylla cheopis</name>
    <name type="common">Oriental rat flea</name>
    <name type="synonym">Pulex cheopis</name>
    <dbReference type="NCBI Taxonomy" id="163159"/>
    <lineage>
        <taxon>Eukaryota</taxon>
        <taxon>Metazoa</taxon>
        <taxon>Ecdysozoa</taxon>
        <taxon>Arthropoda</taxon>
        <taxon>Hexapoda</taxon>
        <taxon>Insecta</taxon>
        <taxon>Pterygota</taxon>
        <taxon>Neoptera</taxon>
        <taxon>Endopterygota</taxon>
        <taxon>Siphonaptera</taxon>
        <taxon>Pulicidae</taxon>
        <taxon>Xenopsyllinae</taxon>
        <taxon>Xenopsylla</taxon>
    </lineage>
</organism>
<evidence type="ECO:0000256" key="2">
    <source>
        <dbReference type="ARBA" id="ARBA00023015"/>
    </source>
</evidence>
<protein>
    <recommendedName>
        <fullName evidence="5">Enhancer of yellow 2 transcription factor</fullName>
    </recommendedName>
</protein>
<dbReference type="AlphaFoldDB" id="A0A6M2DNH0"/>
<dbReference type="GO" id="GO:0071819">
    <property type="term" value="C:DUBm complex"/>
    <property type="evidence" value="ECO:0007669"/>
    <property type="project" value="UniProtKB-UniRule"/>
</dbReference>
<dbReference type="GO" id="GO:0005643">
    <property type="term" value="C:nuclear pore"/>
    <property type="evidence" value="ECO:0007669"/>
    <property type="project" value="UniProtKB-UniRule"/>
</dbReference>
<keyword evidence="4 5" id="KW-0804">Transcription</keyword>
<dbReference type="PANTHER" id="PTHR12514">
    <property type="entry name" value="ENHANCER OF YELLOW 2 TRANSCRIPTION FACTOR"/>
    <property type="match status" value="1"/>
</dbReference>
<dbReference type="GO" id="GO:0006368">
    <property type="term" value="P:transcription elongation by RNA polymerase II"/>
    <property type="evidence" value="ECO:0007669"/>
    <property type="project" value="UniProtKB-UniRule"/>
</dbReference>
<dbReference type="FunFam" id="1.10.246.140:FF:000002">
    <property type="entry name" value="Enhancer of yellow 2 transcription factor"/>
    <property type="match status" value="1"/>
</dbReference>
<evidence type="ECO:0000256" key="4">
    <source>
        <dbReference type="ARBA" id="ARBA00023163"/>
    </source>
</evidence>
<dbReference type="GO" id="GO:0006406">
    <property type="term" value="P:mRNA export from nucleus"/>
    <property type="evidence" value="ECO:0007669"/>
    <property type="project" value="UniProtKB-UniRule"/>
</dbReference>
<dbReference type="Gene3D" id="1.10.246.140">
    <property type="match status" value="1"/>
</dbReference>
<name>A0A6M2DNH0_XENCH</name>
<dbReference type="InterPro" id="IPR018783">
    <property type="entry name" value="TF_ENY2"/>
</dbReference>
<keyword evidence="5" id="KW-0811">Translocation</keyword>
<comment type="function">
    <text evidence="5">Involved in mRNA export coupled transcription activation by association with both the TREX-2 and the SAGA complexes. The transcription regulatory histone acetylation (HAT) complex SAGA is a multiprotein complex that activates transcription by remodeling chromatin and mediating histone acetylation and deubiquitination. Within the SAGA complex, participates to a subcomplex that specifically deubiquitinates histones. The SAGA complex is recruited to specific gene promoters by activators, where it is required for transcription. The TREX-2 complex functions in docking export-competent ribonucleoprotein particles (mRNPs) to the nuclear entrance of the nuclear pore complex (nuclear basket). TREX-2 participates in mRNA export and accurate chromatin positioning in the nucleus by tethering genes to the nuclear periphery.</text>
</comment>
<dbReference type="GO" id="GO:0070390">
    <property type="term" value="C:transcription export complex 2"/>
    <property type="evidence" value="ECO:0007669"/>
    <property type="project" value="UniProtKB-UniRule"/>
</dbReference>
<dbReference type="GO" id="GO:0005654">
    <property type="term" value="C:nucleoplasm"/>
    <property type="evidence" value="ECO:0007669"/>
    <property type="project" value="UniProtKB-SubCell"/>
</dbReference>
<comment type="subcellular location">
    <subcellularLocation>
        <location evidence="5">Nucleus</location>
        <location evidence="5">Nucleoplasm</location>
    </subcellularLocation>
</comment>
<dbReference type="GO" id="GO:0006325">
    <property type="term" value="P:chromatin organization"/>
    <property type="evidence" value="ECO:0007669"/>
    <property type="project" value="UniProtKB-KW"/>
</dbReference>
<keyword evidence="5" id="KW-0813">Transport</keyword>
<keyword evidence="5" id="KW-0539">Nucleus</keyword>
<keyword evidence="5" id="KW-0509">mRNA transport</keyword>
<dbReference type="InterPro" id="IPR038212">
    <property type="entry name" value="TF_EnY2_sf"/>
</dbReference>
<dbReference type="GO" id="GO:0000124">
    <property type="term" value="C:SAGA complex"/>
    <property type="evidence" value="ECO:0007669"/>
    <property type="project" value="UniProtKB-UniRule"/>
</dbReference>
<proteinExistence type="inferred from homology"/>
<comment type="similarity">
    <text evidence="5">Belongs to the ENY2 family.</text>
</comment>
<gene>
    <name evidence="5" type="primary">e(y)2</name>
</gene>
<evidence type="ECO:0000313" key="6">
    <source>
        <dbReference type="EMBL" id="NOV47839.1"/>
    </source>
</evidence>
<dbReference type="GO" id="GO:0015031">
    <property type="term" value="P:protein transport"/>
    <property type="evidence" value="ECO:0007669"/>
    <property type="project" value="UniProtKB-KW"/>
</dbReference>
<keyword evidence="3 5" id="KW-0010">Activator</keyword>
<dbReference type="HAMAP" id="MF_03046">
    <property type="entry name" value="ENY2_Sus1"/>
    <property type="match status" value="1"/>
</dbReference>
<dbReference type="Pfam" id="PF10163">
    <property type="entry name" value="EnY2"/>
    <property type="match status" value="1"/>
</dbReference>
<keyword evidence="2 5" id="KW-0805">Transcription regulation</keyword>
<keyword evidence="1 5" id="KW-0156">Chromatin regulator</keyword>
<sequence length="95" mass="10989">MSLATTANQHLIMTGDKERFRTLLQSRLTECGWRDQIKLMCRQIVKEKADSNITVEMLVNEVTPKARAIVPDTVKKELLHKIKKQLLENEKLDVD</sequence>
<dbReference type="EMBL" id="GIIL01004113">
    <property type="protein sequence ID" value="NOV47839.1"/>
    <property type="molecule type" value="Transcribed_RNA"/>
</dbReference>
<evidence type="ECO:0000256" key="1">
    <source>
        <dbReference type="ARBA" id="ARBA00022853"/>
    </source>
</evidence>
<reference evidence="6" key="1">
    <citation type="submission" date="2020-03" db="EMBL/GenBank/DDBJ databases">
        <title>Transcriptomic Profiling of the Digestive Tract of the Rat Flea, Xenopsylla cheopis, Following Blood Feeding and Infection with Yersinia pestis.</title>
        <authorList>
            <person name="Bland D.M."/>
            <person name="Martens C.A."/>
            <person name="Virtaneva K."/>
            <person name="Kanakabandi K."/>
            <person name="Long D."/>
            <person name="Rosenke R."/>
            <person name="Saturday G.A."/>
            <person name="Hoyt F.H."/>
            <person name="Bruno D.P."/>
            <person name="Ribeiro J.M.C."/>
            <person name="Hinnebusch J."/>
        </authorList>
    </citation>
    <scope>NUCLEOTIDE SEQUENCE</scope>
</reference>
<evidence type="ECO:0000256" key="5">
    <source>
        <dbReference type="HAMAP-Rule" id="MF_03046"/>
    </source>
</evidence>
<dbReference type="GO" id="GO:0003713">
    <property type="term" value="F:transcription coactivator activity"/>
    <property type="evidence" value="ECO:0007669"/>
    <property type="project" value="UniProtKB-UniRule"/>
</dbReference>
<accession>A0A6M2DNH0</accession>
<comment type="subunit">
    <text evidence="5">Component of the nuclear pore complex (NPC)-associated TREX-2 complex (transcription and export complex 2). Component of the SAGA transcription coactivator-HAT complex. Within the SAGA complex, participates to a subcomplex of SAGA called the DUB module (deubiquitination module).</text>
</comment>